<dbReference type="AlphaFoldDB" id="A0AAF0UT46"/>
<dbReference type="FunFam" id="3.30.70.270:FF:000020">
    <property type="entry name" value="Transposon Tf2-6 polyprotein-like Protein"/>
    <property type="match status" value="1"/>
</dbReference>
<dbReference type="PANTHER" id="PTHR37984:SF5">
    <property type="entry name" value="PROTEIN NYNRIN-LIKE"/>
    <property type="match status" value="1"/>
</dbReference>
<accession>A0AAF0UT46</accession>
<evidence type="ECO:0000313" key="3">
    <source>
        <dbReference type="EMBL" id="WMV50651.1"/>
    </source>
</evidence>
<dbReference type="InterPro" id="IPR043128">
    <property type="entry name" value="Rev_trsase/Diguanyl_cyclase"/>
</dbReference>
<evidence type="ECO:0000259" key="2">
    <source>
        <dbReference type="Pfam" id="PF17919"/>
    </source>
</evidence>
<dbReference type="EMBL" id="CP133621">
    <property type="protein sequence ID" value="WMV50651.1"/>
    <property type="molecule type" value="Genomic_DNA"/>
</dbReference>
<protein>
    <recommendedName>
        <fullName evidence="2">Reverse transcriptase/retrotransposon-derived protein RNase H-like domain-containing protein</fullName>
    </recommendedName>
</protein>
<dbReference type="Pfam" id="PF17919">
    <property type="entry name" value="RT_RNaseH_2"/>
    <property type="match status" value="1"/>
</dbReference>
<proteinExistence type="predicted"/>
<evidence type="ECO:0000313" key="4">
    <source>
        <dbReference type="Proteomes" id="UP001234989"/>
    </source>
</evidence>
<dbReference type="InterPro" id="IPR050951">
    <property type="entry name" value="Retrovirus_Pol_polyprotein"/>
</dbReference>
<feature type="domain" description="Reverse transcriptase/retrotransposon-derived protein RNase H-like" evidence="2">
    <location>
        <begin position="37"/>
        <end position="83"/>
    </location>
</feature>
<evidence type="ECO:0000256" key="1">
    <source>
        <dbReference type="ARBA" id="ARBA00023268"/>
    </source>
</evidence>
<name>A0AAF0UT46_SOLVR</name>
<dbReference type="GO" id="GO:0003824">
    <property type="term" value="F:catalytic activity"/>
    <property type="evidence" value="ECO:0007669"/>
    <property type="project" value="UniProtKB-KW"/>
</dbReference>
<gene>
    <name evidence="3" type="ORF">MTR67_044036</name>
</gene>
<dbReference type="PANTHER" id="PTHR37984">
    <property type="entry name" value="PROTEIN CBG26694"/>
    <property type="match status" value="1"/>
</dbReference>
<dbReference type="Gene3D" id="3.30.70.270">
    <property type="match status" value="1"/>
</dbReference>
<dbReference type="SUPFAM" id="SSF56672">
    <property type="entry name" value="DNA/RNA polymerases"/>
    <property type="match status" value="1"/>
</dbReference>
<keyword evidence="4" id="KW-1185">Reference proteome</keyword>
<dbReference type="InterPro" id="IPR043502">
    <property type="entry name" value="DNA/RNA_pol_sf"/>
</dbReference>
<dbReference type="InterPro" id="IPR041577">
    <property type="entry name" value="RT_RNaseH_2"/>
</dbReference>
<organism evidence="3 4">
    <name type="scientific">Solanum verrucosum</name>
    <dbReference type="NCBI Taxonomy" id="315347"/>
    <lineage>
        <taxon>Eukaryota</taxon>
        <taxon>Viridiplantae</taxon>
        <taxon>Streptophyta</taxon>
        <taxon>Embryophyta</taxon>
        <taxon>Tracheophyta</taxon>
        <taxon>Spermatophyta</taxon>
        <taxon>Magnoliopsida</taxon>
        <taxon>eudicotyledons</taxon>
        <taxon>Gunneridae</taxon>
        <taxon>Pentapetalae</taxon>
        <taxon>asterids</taxon>
        <taxon>lamiids</taxon>
        <taxon>Solanales</taxon>
        <taxon>Solanaceae</taxon>
        <taxon>Solanoideae</taxon>
        <taxon>Solaneae</taxon>
        <taxon>Solanum</taxon>
    </lineage>
</organism>
<reference evidence="3" key="1">
    <citation type="submission" date="2023-08" db="EMBL/GenBank/DDBJ databases">
        <title>A de novo genome assembly of Solanum verrucosum Schlechtendal, a Mexican diploid species geographically isolated from the other diploid A-genome species in potato relatives.</title>
        <authorList>
            <person name="Hosaka K."/>
        </authorList>
    </citation>
    <scope>NUCLEOTIDE SEQUENCE</scope>
    <source>
        <tissue evidence="3">Young leaves</tissue>
    </source>
</reference>
<dbReference type="Proteomes" id="UP001234989">
    <property type="component" value="Chromosome 10"/>
</dbReference>
<sequence length="83" mass="9383">MRSFLGLDGYYRRFVEGFSSISSPLTKLTQKTVKFQWSEACEKSFQELKMRLTTSPILTLPEGTQGFVVYCDSSRVGLGCVLM</sequence>
<keyword evidence="1" id="KW-0511">Multifunctional enzyme</keyword>